<reference evidence="2 3" key="1">
    <citation type="submission" date="2019-03" db="EMBL/GenBank/DDBJ databases">
        <title>Genomic Encyclopedia of Archaeal and Bacterial Type Strains, Phase II (KMG-II): from individual species to whole genera.</title>
        <authorList>
            <person name="Goeker M."/>
        </authorList>
    </citation>
    <scope>NUCLEOTIDE SEQUENCE [LARGE SCALE GENOMIC DNA]</scope>
    <source>
        <strain evidence="2 3">DSM 29467</strain>
    </source>
</reference>
<accession>A0A4R7LMZ8</accession>
<evidence type="ECO:0000313" key="3">
    <source>
        <dbReference type="Proteomes" id="UP000294563"/>
    </source>
</evidence>
<evidence type="ECO:0000256" key="1">
    <source>
        <dbReference type="SAM" id="SignalP"/>
    </source>
</evidence>
<dbReference type="EMBL" id="SOBH01000001">
    <property type="protein sequence ID" value="TDT76799.1"/>
    <property type="molecule type" value="Genomic_DNA"/>
</dbReference>
<feature type="signal peptide" evidence="1">
    <location>
        <begin position="1"/>
        <end position="19"/>
    </location>
</feature>
<sequence>MKLVLIPALTALFTLSACGDDGMADQLARKEAKDTVRPVLAKRFPGVPLEPATDCVIDNASAGEILKLARAGVTGLGPEETQLVIEIATRPDTIECLLKDGLSPFLLKKA</sequence>
<dbReference type="RefSeq" id="WP_134011770.1">
    <property type="nucleotide sequence ID" value="NZ_SOBH01000001.1"/>
</dbReference>
<organism evidence="2 3">
    <name type="scientific">Litoreibacter halocynthiae</name>
    <dbReference type="NCBI Taxonomy" id="1242689"/>
    <lineage>
        <taxon>Bacteria</taxon>
        <taxon>Pseudomonadati</taxon>
        <taxon>Pseudomonadota</taxon>
        <taxon>Alphaproteobacteria</taxon>
        <taxon>Rhodobacterales</taxon>
        <taxon>Roseobacteraceae</taxon>
        <taxon>Litoreibacter</taxon>
    </lineage>
</organism>
<feature type="chain" id="PRO_5020533504" description="Ankyrin repeat protein" evidence="1">
    <location>
        <begin position="20"/>
        <end position="110"/>
    </location>
</feature>
<keyword evidence="1" id="KW-0732">Signal</keyword>
<protein>
    <recommendedName>
        <fullName evidence="4">Ankyrin repeat protein</fullName>
    </recommendedName>
</protein>
<comment type="caution">
    <text evidence="2">The sequence shown here is derived from an EMBL/GenBank/DDBJ whole genome shotgun (WGS) entry which is preliminary data.</text>
</comment>
<dbReference type="Proteomes" id="UP000294563">
    <property type="component" value="Unassembled WGS sequence"/>
</dbReference>
<dbReference type="PROSITE" id="PS51257">
    <property type="entry name" value="PROKAR_LIPOPROTEIN"/>
    <property type="match status" value="1"/>
</dbReference>
<keyword evidence="3" id="KW-1185">Reference proteome</keyword>
<dbReference type="AlphaFoldDB" id="A0A4R7LMZ8"/>
<name>A0A4R7LMZ8_9RHOB</name>
<evidence type="ECO:0008006" key="4">
    <source>
        <dbReference type="Google" id="ProtNLM"/>
    </source>
</evidence>
<gene>
    <name evidence="2" type="ORF">BDE40_0071</name>
</gene>
<proteinExistence type="predicted"/>
<dbReference type="OrthoDB" id="7867642at2"/>
<evidence type="ECO:0000313" key="2">
    <source>
        <dbReference type="EMBL" id="TDT76799.1"/>
    </source>
</evidence>